<evidence type="ECO:0000256" key="1">
    <source>
        <dbReference type="SAM" id="Phobius"/>
    </source>
</evidence>
<evidence type="ECO:0000313" key="2">
    <source>
        <dbReference type="EMBL" id="GAO29917.1"/>
    </source>
</evidence>
<keyword evidence="3" id="KW-1185">Reference proteome</keyword>
<feature type="transmembrane region" description="Helical" evidence="1">
    <location>
        <begin position="24"/>
        <end position="44"/>
    </location>
</feature>
<protein>
    <submittedName>
        <fullName evidence="2">Uncharacterized protein</fullName>
    </submittedName>
</protein>
<dbReference type="STRING" id="1236989.JCM15548_12152"/>
<proteinExistence type="predicted"/>
<accession>A0A0E9LWH5</accession>
<dbReference type="AlphaFoldDB" id="A0A0E9LWH5"/>
<gene>
    <name evidence="2" type="ORF">JCM15548_12152</name>
</gene>
<name>A0A0E9LWH5_9BACT</name>
<comment type="caution">
    <text evidence="2">The sequence shown here is derived from an EMBL/GenBank/DDBJ whole genome shotgun (WGS) entry which is preliminary data.</text>
</comment>
<dbReference type="Proteomes" id="UP000032900">
    <property type="component" value="Unassembled WGS sequence"/>
</dbReference>
<keyword evidence="1" id="KW-0812">Transmembrane</keyword>
<reference evidence="2 3" key="1">
    <citation type="journal article" date="2015" name="Microbes Environ.">
        <title>Distribution and evolution of nitrogen fixation genes in the phylum bacteroidetes.</title>
        <authorList>
            <person name="Inoue J."/>
            <person name="Oshima K."/>
            <person name="Suda W."/>
            <person name="Sakamoto M."/>
            <person name="Iino T."/>
            <person name="Noda S."/>
            <person name="Hongoh Y."/>
            <person name="Hattori M."/>
            <person name="Ohkuma M."/>
        </authorList>
    </citation>
    <scope>NUCLEOTIDE SEQUENCE [LARGE SCALE GENOMIC DNA]</scope>
    <source>
        <strain evidence="2">JCM 15548</strain>
    </source>
</reference>
<organism evidence="2 3">
    <name type="scientific">Geofilum rubicundum JCM 15548</name>
    <dbReference type="NCBI Taxonomy" id="1236989"/>
    <lineage>
        <taxon>Bacteria</taxon>
        <taxon>Pseudomonadati</taxon>
        <taxon>Bacteroidota</taxon>
        <taxon>Bacteroidia</taxon>
        <taxon>Marinilabiliales</taxon>
        <taxon>Marinilabiliaceae</taxon>
        <taxon>Geofilum</taxon>
    </lineage>
</organism>
<sequence length="53" mass="5936">MLFMLYLAALSTLSIKALWQSKSFAIKAVWIKLFVGALLVNWVVKLVIGGGYY</sequence>
<dbReference type="EMBL" id="BAZW01000015">
    <property type="protein sequence ID" value="GAO29917.1"/>
    <property type="molecule type" value="Genomic_DNA"/>
</dbReference>
<evidence type="ECO:0000313" key="3">
    <source>
        <dbReference type="Proteomes" id="UP000032900"/>
    </source>
</evidence>
<keyword evidence="1" id="KW-1133">Transmembrane helix</keyword>
<keyword evidence="1" id="KW-0472">Membrane</keyword>